<evidence type="ECO:0000313" key="3">
    <source>
        <dbReference type="Proteomes" id="UP001197093"/>
    </source>
</evidence>
<feature type="domain" description="5'-3' DNA helicase ZGRF1-like N-terminal" evidence="1">
    <location>
        <begin position="26"/>
        <end position="106"/>
    </location>
</feature>
<dbReference type="GO" id="GO:0006302">
    <property type="term" value="P:double-strand break repair"/>
    <property type="evidence" value="ECO:0007669"/>
    <property type="project" value="TreeGrafter"/>
</dbReference>
<dbReference type="PANTHER" id="PTHR28535">
    <property type="entry name" value="ZINC FINGER GRF-TYPE CONTAINING 1"/>
    <property type="match status" value="1"/>
</dbReference>
<dbReference type="InterPro" id="IPR018838">
    <property type="entry name" value="ZGRF1-like_N"/>
</dbReference>
<protein>
    <recommendedName>
        <fullName evidence="1">5'-3' DNA helicase ZGRF1-like N-terminal domain-containing protein</fullName>
    </recommendedName>
</protein>
<dbReference type="Proteomes" id="UP001197093">
    <property type="component" value="Unassembled WGS sequence"/>
</dbReference>
<comment type="caution">
    <text evidence="2">The sequence shown here is derived from an EMBL/GenBank/DDBJ whole genome shotgun (WGS) entry which is preliminary data.</text>
</comment>
<accession>A0AAD4F1B5</accession>
<dbReference type="GO" id="GO:0005634">
    <property type="term" value="C:nucleus"/>
    <property type="evidence" value="ECO:0007669"/>
    <property type="project" value="TreeGrafter"/>
</dbReference>
<dbReference type="EMBL" id="JAHCVI010000001">
    <property type="protein sequence ID" value="KAG7291493.1"/>
    <property type="molecule type" value="Genomic_DNA"/>
</dbReference>
<dbReference type="InterPro" id="IPR052800">
    <property type="entry name" value="DNA_Repair_Helicase_ZGRF1"/>
</dbReference>
<name>A0AAD4F1B5_9PEZI</name>
<dbReference type="GO" id="GO:0035861">
    <property type="term" value="C:site of double-strand break"/>
    <property type="evidence" value="ECO:0007669"/>
    <property type="project" value="TreeGrafter"/>
</dbReference>
<dbReference type="Pfam" id="PF10382">
    <property type="entry name" value="ZGRF1-like_N"/>
    <property type="match status" value="1"/>
</dbReference>
<proteinExistence type="predicted"/>
<sequence>MPSMISSGPASAGGLDPGSRGLSAQVLEFVCLFTRDLQRKQKRWEDGRLTYHTFNKRLMVYDDRGHFVGDTHLQRDYDFDEGEEIKLERGIIVQFVECVGRQEQDLSELLDKRAKEKEQRQGRMAIRPLGIDR</sequence>
<evidence type="ECO:0000313" key="2">
    <source>
        <dbReference type="EMBL" id="KAG7291493.1"/>
    </source>
</evidence>
<gene>
    <name evidence="2" type="ORF">NEMBOFW57_001512</name>
</gene>
<dbReference type="PANTHER" id="PTHR28535:SF1">
    <property type="entry name" value="PROTEIN ZGRF1"/>
    <property type="match status" value="1"/>
</dbReference>
<evidence type="ECO:0000259" key="1">
    <source>
        <dbReference type="Pfam" id="PF10382"/>
    </source>
</evidence>
<reference evidence="2" key="1">
    <citation type="submission" date="2023-02" db="EMBL/GenBank/DDBJ databases">
        <authorList>
            <person name="Palmer J.M."/>
        </authorList>
    </citation>
    <scope>NUCLEOTIDE SEQUENCE</scope>
    <source>
        <strain evidence="2">FW57</strain>
    </source>
</reference>
<keyword evidence="3" id="KW-1185">Reference proteome</keyword>
<organism evidence="2 3">
    <name type="scientific">Staphylotrichum longicolle</name>
    <dbReference type="NCBI Taxonomy" id="669026"/>
    <lineage>
        <taxon>Eukaryota</taxon>
        <taxon>Fungi</taxon>
        <taxon>Dikarya</taxon>
        <taxon>Ascomycota</taxon>
        <taxon>Pezizomycotina</taxon>
        <taxon>Sordariomycetes</taxon>
        <taxon>Sordariomycetidae</taxon>
        <taxon>Sordariales</taxon>
        <taxon>Chaetomiaceae</taxon>
        <taxon>Staphylotrichum</taxon>
    </lineage>
</organism>
<dbReference type="AlphaFoldDB" id="A0AAD4F1B5"/>